<organism evidence="2">
    <name type="scientific">Vitis vinifera</name>
    <name type="common">Grape</name>
    <dbReference type="NCBI Taxonomy" id="29760"/>
    <lineage>
        <taxon>Eukaryota</taxon>
        <taxon>Viridiplantae</taxon>
        <taxon>Streptophyta</taxon>
        <taxon>Embryophyta</taxon>
        <taxon>Tracheophyta</taxon>
        <taxon>Spermatophyta</taxon>
        <taxon>Magnoliopsida</taxon>
        <taxon>eudicotyledons</taxon>
        <taxon>Gunneridae</taxon>
        <taxon>Pentapetalae</taxon>
        <taxon>rosids</taxon>
        <taxon>Vitales</taxon>
        <taxon>Vitaceae</taxon>
        <taxon>Viteae</taxon>
        <taxon>Vitis</taxon>
    </lineage>
</organism>
<evidence type="ECO:0000256" key="1">
    <source>
        <dbReference type="SAM" id="MobiDB-lite"/>
    </source>
</evidence>
<name>A5BLK9_VITVI</name>
<accession>A5BLK9</accession>
<feature type="region of interest" description="Disordered" evidence="1">
    <location>
        <begin position="1"/>
        <end position="23"/>
    </location>
</feature>
<evidence type="ECO:0000313" key="2">
    <source>
        <dbReference type="EMBL" id="CAN83379.1"/>
    </source>
</evidence>
<sequence>MAKGEVVSTSGRPQQNGQKNTRVGHLRPKRPVAVLSEQKFRARFHIMDTILIQLTDGKERRGHIVKWVEKALFARLNKLFEIDAIEWAYKVLFLDKNMLALIGSPKSFIILVFPWLTPSSLVLGKHFMLKDLPFYEVARLADSEAR</sequence>
<dbReference type="AlphaFoldDB" id="A5BLK9"/>
<reference evidence="2" key="1">
    <citation type="journal article" date="2007" name="PLoS ONE">
        <title>The first genome sequence of an elite grapevine cultivar (Pinot noir Vitis vinifera L.): coping with a highly heterozygous genome.</title>
        <authorList>
            <person name="Velasco R."/>
            <person name="Zharkikh A."/>
            <person name="Troggio M."/>
            <person name="Cartwright D.A."/>
            <person name="Cestaro A."/>
            <person name="Pruss D."/>
            <person name="Pindo M."/>
            <person name="FitzGerald L.M."/>
            <person name="Vezzulli S."/>
            <person name="Reid J."/>
            <person name="Malacarne G."/>
            <person name="Iliev D."/>
            <person name="Coppola G."/>
            <person name="Wardell B."/>
            <person name="Micheletti D."/>
            <person name="Macalma T."/>
            <person name="Facci M."/>
            <person name="Mitchell J.T."/>
            <person name="Perazzolli M."/>
            <person name="Eldredge G."/>
            <person name="Gatto P."/>
            <person name="Oyzerski R."/>
            <person name="Moretto M."/>
            <person name="Gutin N."/>
            <person name="Stefanini M."/>
            <person name="Chen Y."/>
            <person name="Segala C."/>
            <person name="Davenport C."/>
            <person name="Dematte L."/>
            <person name="Mraz A."/>
            <person name="Battilana J."/>
            <person name="Stormo K."/>
            <person name="Costa F."/>
            <person name="Tao Q."/>
            <person name="Si-Ammour A."/>
            <person name="Harkins T."/>
            <person name="Lackey A."/>
            <person name="Perbost C."/>
            <person name="Taillon B."/>
            <person name="Stella A."/>
            <person name="Solovyev V."/>
            <person name="Fawcett J.A."/>
            <person name="Sterck L."/>
            <person name="Vandepoele K."/>
            <person name="Grando S.M."/>
            <person name="Toppo S."/>
            <person name="Moser C."/>
            <person name="Lanchbury J."/>
            <person name="Bogden R."/>
            <person name="Skolnick M."/>
            <person name="Sgaramella V."/>
            <person name="Bhatnagar S.K."/>
            <person name="Fontana P."/>
            <person name="Gutin A."/>
            <person name="Van de Peer Y."/>
            <person name="Salamini F."/>
            <person name="Viola R."/>
        </authorList>
    </citation>
    <scope>NUCLEOTIDE SEQUENCE</scope>
</reference>
<dbReference type="EMBL" id="AM463739">
    <property type="protein sequence ID" value="CAN83379.1"/>
    <property type="molecule type" value="Genomic_DNA"/>
</dbReference>
<gene>
    <name evidence="2" type="ORF">VITISV_040726</name>
</gene>
<protein>
    <submittedName>
        <fullName evidence="2">Uncharacterized protein</fullName>
    </submittedName>
</protein>
<proteinExistence type="predicted"/>
<feature type="compositionally biased region" description="Polar residues" evidence="1">
    <location>
        <begin position="7"/>
        <end position="21"/>
    </location>
</feature>